<organism evidence="7 8">
    <name type="scientific">Tunturiibacter empetritectus</name>
    <dbReference type="NCBI Taxonomy" id="3069691"/>
    <lineage>
        <taxon>Bacteria</taxon>
        <taxon>Pseudomonadati</taxon>
        <taxon>Acidobacteriota</taxon>
        <taxon>Terriglobia</taxon>
        <taxon>Terriglobales</taxon>
        <taxon>Acidobacteriaceae</taxon>
        <taxon>Tunturiibacter</taxon>
    </lineage>
</organism>
<dbReference type="InterPro" id="IPR029054">
    <property type="entry name" value="dUTPase-like"/>
</dbReference>
<feature type="domain" description="dUTPase-like" evidence="6">
    <location>
        <begin position="36"/>
        <end position="149"/>
    </location>
</feature>
<comment type="similarity">
    <text evidence="1">Belongs to the dUTPase family.</text>
</comment>
<keyword evidence="8" id="KW-1185">Reference proteome</keyword>
<dbReference type="PANTHER" id="PTHR11241:SF0">
    <property type="entry name" value="DEOXYURIDINE 5'-TRIPHOSPHATE NUCLEOTIDOHYDROLASE"/>
    <property type="match status" value="1"/>
</dbReference>
<dbReference type="InterPro" id="IPR036157">
    <property type="entry name" value="dUTPase-like_sf"/>
</dbReference>
<dbReference type="CDD" id="cd07557">
    <property type="entry name" value="trimeric_dUTPase"/>
    <property type="match status" value="1"/>
</dbReference>
<evidence type="ECO:0000259" key="6">
    <source>
        <dbReference type="Pfam" id="PF00692"/>
    </source>
</evidence>
<gene>
    <name evidence="7" type="ORF">HDF09_003505</name>
</gene>
<dbReference type="InterPro" id="IPR008181">
    <property type="entry name" value="dUTPase"/>
</dbReference>
<dbReference type="GO" id="GO:0046081">
    <property type="term" value="P:dUTP catabolic process"/>
    <property type="evidence" value="ECO:0007669"/>
    <property type="project" value="InterPro"/>
</dbReference>
<dbReference type="PANTHER" id="PTHR11241">
    <property type="entry name" value="DEOXYURIDINE 5'-TRIPHOSPHATE NUCLEOTIDOHYDROLASE"/>
    <property type="match status" value="1"/>
</dbReference>
<dbReference type="SUPFAM" id="SSF51283">
    <property type="entry name" value="dUTPase-like"/>
    <property type="match status" value="1"/>
</dbReference>
<sequence>MALESGDIVRIRVVKLQPEAQLPKYAHTGEFGDLAADLYAVAGATLDAGITMPVATGVAMEFPATHGALVEDRSGLAVKGVTTLAGVIDPGYRGEIKVVMTNLSTKAVEIKAGDRVAQLRIVRRIEAAFEEVSELVEAPRGANGFGSSGS</sequence>
<dbReference type="InterPro" id="IPR033704">
    <property type="entry name" value="dUTPase_trimeric"/>
</dbReference>
<comment type="caution">
    <text evidence="7">The sequence shown here is derived from an EMBL/GenBank/DDBJ whole genome shotgun (WGS) entry which is preliminary data.</text>
</comment>
<accession>A0A7W8MSB7</accession>
<dbReference type="NCBIfam" id="NF001862">
    <property type="entry name" value="PRK00601.1"/>
    <property type="match status" value="1"/>
</dbReference>
<keyword evidence="3 7" id="KW-0378">Hydrolase</keyword>
<dbReference type="GO" id="GO:0006226">
    <property type="term" value="P:dUMP biosynthetic process"/>
    <property type="evidence" value="ECO:0007669"/>
    <property type="project" value="InterPro"/>
</dbReference>
<reference evidence="7" key="1">
    <citation type="submission" date="2020-08" db="EMBL/GenBank/DDBJ databases">
        <title>Genomic Encyclopedia of Type Strains, Phase IV (KMG-V): Genome sequencing to study the core and pangenomes of soil and plant-associated prokaryotes.</title>
        <authorList>
            <person name="Whitman W."/>
        </authorList>
    </citation>
    <scope>NUCLEOTIDE SEQUENCE [LARGE SCALE GENOMIC DNA]</scope>
    <source>
        <strain evidence="7">M8UP27</strain>
    </source>
</reference>
<dbReference type="GO" id="GO:0004170">
    <property type="term" value="F:dUTP diphosphatase activity"/>
    <property type="evidence" value="ECO:0007669"/>
    <property type="project" value="UniProtKB-EC"/>
</dbReference>
<evidence type="ECO:0000313" key="7">
    <source>
        <dbReference type="EMBL" id="MBB5318806.1"/>
    </source>
</evidence>
<name>A0A7W8MSB7_9BACT</name>
<dbReference type="EMBL" id="JACHDY010000005">
    <property type="protein sequence ID" value="MBB5318806.1"/>
    <property type="molecule type" value="Genomic_DNA"/>
</dbReference>
<comment type="catalytic activity">
    <reaction evidence="5">
        <text>dUTP + H2O = dUMP + diphosphate + H(+)</text>
        <dbReference type="Rhea" id="RHEA:10248"/>
        <dbReference type="ChEBI" id="CHEBI:15377"/>
        <dbReference type="ChEBI" id="CHEBI:15378"/>
        <dbReference type="ChEBI" id="CHEBI:33019"/>
        <dbReference type="ChEBI" id="CHEBI:61555"/>
        <dbReference type="ChEBI" id="CHEBI:246422"/>
        <dbReference type="EC" id="3.6.1.23"/>
    </reaction>
</comment>
<evidence type="ECO:0000256" key="3">
    <source>
        <dbReference type="ARBA" id="ARBA00022801"/>
    </source>
</evidence>
<dbReference type="GO" id="GO:0000287">
    <property type="term" value="F:magnesium ion binding"/>
    <property type="evidence" value="ECO:0007669"/>
    <property type="project" value="InterPro"/>
</dbReference>
<dbReference type="EC" id="3.6.1.23" evidence="2"/>
<evidence type="ECO:0000256" key="2">
    <source>
        <dbReference type="ARBA" id="ARBA00012379"/>
    </source>
</evidence>
<protein>
    <recommendedName>
        <fullName evidence="2">dUTP diphosphatase</fullName>
        <ecNumber evidence="2">3.6.1.23</ecNumber>
    </recommendedName>
</protein>
<evidence type="ECO:0000313" key="8">
    <source>
        <dbReference type="Proteomes" id="UP000568106"/>
    </source>
</evidence>
<dbReference type="Pfam" id="PF00692">
    <property type="entry name" value="dUTPase"/>
    <property type="match status" value="1"/>
</dbReference>
<evidence type="ECO:0000256" key="4">
    <source>
        <dbReference type="ARBA" id="ARBA00023080"/>
    </source>
</evidence>
<dbReference type="Gene3D" id="2.70.40.10">
    <property type="match status" value="1"/>
</dbReference>
<dbReference type="AlphaFoldDB" id="A0A7W8MSB7"/>
<evidence type="ECO:0000256" key="5">
    <source>
        <dbReference type="ARBA" id="ARBA00047686"/>
    </source>
</evidence>
<proteinExistence type="inferred from homology"/>
<keyword evidence="4" id="KW-0546">Nucleotide metabolism</keyword>
<dbReference type="Proteomes" id="UP000568106">
    <property type="component" value="Unassembled WGS sequence"/>
</dbReference>
<dbReference type="NCBIfam" id="TIGR00576">
    <property type="entry name" value="dut"/>
    <property type="match status" value="1"/>
</dbReference>
<evidence type="ECO:0000256" key="1">
    <source>
        <dbReference type="ARBA" id="ARBA00006581"/>
    </source>
</evidence>